<evidence type="ECO:0000256" key="1">
    <source>
        <dbReference type="ARBA" id="ARBA00022737"/>
    </source>
</evidence>
<evidence type="ECO:0000313" key="5">
    <source>
        <dbReference type="EMBL" id="SDC93009.1"/>
    </source>
</evidence>
<keyword evidence="1" id="KW-0677">Repeat</keyword>
<dbReference type="SUPFAM" id="SSF48452">
    <property type="entry name" value="TPR-like"/>
    <property type="match status" value="1"/>
</dbReference>
<dbReference type="PANTHER" id="PTHR44943:SF8">
    <property type="entry name" value="TPR REPEAT-CONTAINING PROTEIN MJ0263"/>
    <property type="match status" value="1"/>
</dbReference>
<keyword evidence="6" id="KW-1185">Reference proteome</keyword>
<keyword evidence="2 3" id="KW-0802">TPR repeat</keyword>
<accession>A0A1G6QKP9</accession>
<dbReference type="SMART" id="SM00028">
    <property type="entry name" value="TPR"/>
    <property type="match status" value="4"/>
</dbReference>
<feature type="transmembrane region" description="Helical" evidence="4">
    <location>
        <begin position="231"/>
        <end position="250"/>
    </location>
</feature>
<dbReference type="STRING" id="361279.SAMN05421663_105125"/>
<proteinExistence type="predicted"/>
<dbReference type="OrthoDB" id="2940457at2"/>
<name>A0A1G6QKP9_9BACI</name>
<evidence type="ECO:0000256" key="4">
    <source>
        <dbReference type="SAM" id="Phobius"/>
    </source>
</evidence>
<dbReference type="Gene3D" id="1.25.40.10">
    <property type="entry name" value="Tetratricopeptide repeat domain"/>
    <property type="match status" value="1"/>
</dbReference>
<dbReference type="Proteomes" id="UP000198666">
    <property type="component" value="Unassembled WGS sequence"/>
</dbReference>
<evidence type="ECO:0000256" key="2">
    <source>
        <dbReference type="ARBA" id="ARBA00022803"/>
    </source>
</evidence>
<reference evidence="6" key="1">
    <citation type="submission" date="2016-10" db="EMBL/GenBank/DDBJ databases">
        <authorList>
            <person name="Varghese N."/>
            <person name="Submissions S."/>
        </authorList>
    </citation>
    <scope>NUCLEOTIDE SEQUENCE [LARGE SCALE GENOMIC DNA]</scope>
    <source>
        <strain evidence="6">DSM 21620</strain>
    </source>
</reference>
<keyword evidence="4" id="KW-0812">Transmembrane</keyword>
<protein>
    <submittedName>
        <fullName evidence="5">Tetratricopeptide repeat-containing protein</fullName>
    </submittedName>
</protein>
<feature type="repeat" description="TPR" evidence="3">
    <location>
        <begin position="41"/>
        <end position="74"/>
    </location>
</feature>
<feature type="transmembrane region" description="Helical" evidence="4">
    <location>
        <begin position="400"/>
        <end position="420"/>
    </location>
</feature>
<keyword evidence="4" id="KW-1133">Transmembrane helix</keyword>
<evidence type="ECO:0000313" key="6">
    <source>
        <dbReference type="Proteomes" id="UP000198666"/>
    </source>
</evidence>
<dbReference type="EMBL" id="FMZB01000005">
    <property type="protein sequence ID" value="SDC93009.1"/>
    <property type="molecule type" value="Genomic_DNA"/>
</dbReference>
<dbReference type="RefSeq" id="WP_093727211.1">
    <property type="nucleotide sequence ID" value="NZ_FMZB01000005.1"/>
</dbReference>
<dbReference type="PROSITE" id="PS50005">
    <property type="entry name" value="TPR"/>
    <property type="match status" value="1"/>
</dbReference>
<sequence>MSQLVPSKEEAIKFYNDNNKYGAHTVKEYAEQVLQEDPASPRGHFILGIYYLYSSQNEKAIECWNHAFSLAPTNLEVIDTYISYHRIANLVTERLKEVIDSSLQLYPDNPFLHYERASIFIHIDTEEAITSYKEAIRLAPQEADFSAELSILLNNLNREKEAEKYERLSLQADPEDWLNLKFFADIAYSRKKYKKALQLIEHAIRLAPAQPEVRESYFNIIQTRNPFTRTMFHIADILFIVPAGWLQTLFGKKIQLKYYRYFVMLLESIILFLLFGPYALGIIGVWTISLFIGRKLAKSEVLKSGITATEENRMMDKAVQNQQEAISELQATIQPRASQQKAKTLSEEELEKQLQSMWQEADITAVKNRRAQEKEHAAHVPASTQPVPYKEIKEYRRLPASLLIGAIMAAYIIVKFYPMWETKMNAVPVDHELQASITEHHAEMKEEQQAERLETTTQGSMDTAEQFLELVNGTDAGGVIGEDLAARLQENGADPLVDALKGATITKEIQPYQGLPISYVLLTNEAENMKAILEITGGKVLKIYAESWNETTEDQTKYNHLLIKMDE</sequence>
<dbReference type="AlphaFoldDB" id="A0A1G6QKP9"/>
<keyword evidence="4" id="KW-0472">Membrane</keyword>
<feature type="transmembrane region" description="Helical" evidence="4">
    <location>
        <begin position="270"/>
        <end position="293"/>
    </location>
</feature>
<gene>
    <name evidence="5" type="ORF">SAMN05421663_105125</name>
</gene>
<dbReference type="InterPro" id="IPR051685">
    <property type="entry name" value="Ycf3/AcsC/BcsC/TPR_MFPF"/>
</dbReference>
<organism evidence="5 6">
    <name type="scientific">Terribacillus halophilus</name>
    <dbReference type="NCBI Taxonomy" id="361279"/>
    <lineage>
        <taxon>Bacteria</taxon>
        <taxon>Bacillati</taxon>
        <taxon>Bacillota</taxon>
        <taxon>Bacilli</taxon>
        <taxon>Bacillales</taxon>
        <taxon>Bacillaceae</taxon>
        <taxon>Terribacillus</taxon>
    </lineage>
</organism>
<dbReference type="InterPro" id="IPR011990">
    <property type="entry name" value="TPR-like_helical_dom_sf"/>
</dbReference>
<dbReference type="PANTHER" id="PTHR44943">
    <property type="entry name" value="CELLULOSE SYNTHASE OPERON PROTEIN C"/>
    <property type="match status" value="1"/>
</dbReference>
<evidence type="ECO:0000256" key="3">
    <source>
        <dbReference type="PROSITE-ProRule" id="PRU00339"/>
    </source>
</evidence>
<dbReference type="InterPro" id="IPR019734">
    <property type="entry name" value="TPR_rpt"/>
</dbReference>